<evidence type="ECO:0000313" key="4">
    <source>
        <dbReference type="EMBL" id="MDM8146643.1"/>
    </source>
</evidence>
<feature type="signal peptide" evidence="2">
    <location>
        <begin position="1"/>
        <end position="19"/>
    </location>
</feature>
<dbReference type="PANTHER" id="PTHR30189">
    <property type="entry name" value="LPS-ASSEMBLY PROTEIN"/>
    <property type="match status" value="1"/>
</dbReference>
<feature type="region of interest" description="Disordered" evidence="1">
    <location>
        <begin position="787"/>
        <end position="826"/>
    </location>
</feature>
<dbReference type="PANTHER" id="PTHR30189:SF1">
    <property type="entry name" value="LPS-ASSEMBLY PROTEIN LPTD"/>
    <property type="match status" value="1"/>
</dbReference>
<dbReference type="EMBL" id="JAUDCF010000040">
    <property type="protein sequence ID" value="MDM8146643.1"/>
    <property type="molecule type" value="Genomic_DNA"/>
</dbReference>
<name>A0ABT7UA16_9BACE</name>
<keyword evidence="2" id="KW-0732">Signal</keyword>
<keyword evidence="5" id="KW-1185">Reference proteome</keyword>
<evidence type="ECO:0000256" key="1">
    <source>
        <dbReference type="SAM" id="MobiDB-lite"/>
    </source>
</evidence>
<proteinExistence type="predicted"/>
<comment type="caution">
    <text evidence="4">The sequence shown here is derived from an EMBL/GenBank/DDBJ whole genome shotgun (WGS) entry which is preliminary data.</text>
</comment>
<feature type="chain" id="PRO_5045251214" evidence="2">
    <location>
        <begin position="20"/>
        <end position="957"/>
    </location>
</feature>
<feature type="domain" description="LPS-assembly protein LptD central" evidence="3">
    <location>
        <begin position="257"/>
        <end position="734"/>
    </location>
</feature>
<dbReference type="InterPro" id="IPR045659">
    <property type="entry name" value="LptD_2"/>
</dbReference>
<accession>A0ABT7UA16</accession>
<dbReference type="Pfam" id="PF19838">
    <property type="entry name" value="LptD_2"/>
    <property type="match status" value="1"/>
</dbReference>
<reference evidence="5" key="2">
    <citation type="submission" date="2023-07" db="EMBL/GenBank/DDBJ databases">
        <title>Identification and characterization of horizontal gene transfer across gut microbiota members of farm animals based on homology search.</title>
        <authorList>
            <person name="Schwarzerova J."/>
            <person name="Nykrynova M."/>
            <person name="Jureckova K."/>
            <person name="Cejkova D."/>
            <person name="Rychlik I."/>
        </authorList>
    </citation>
    <scope>NUCLEOTIDE SEQUENCE [LARGE SCALE GENOMIC DNA]</scope>
    <source>
        <strain evidence="5">ET4</strain>
    </source>
</reference>
<dbReference type="InterPro" id="IPR050218">
    <property type="entry name" value="LptD"/>
</dbReference>
<sequence>MKTKIFITLWSLGTFYVLAHNQNADYALQRVSGHVKCRVPEKDSLGTDTLSRVLTDSLRKAETLAPDTVGKSPVRLPLDSLLLNDSILVDSLQSDTTATDSVKKSKSALDMPVSYTASDSITFEQTKSRANLFGSSVVKYQNLELTADIITMSLDSSLVHAMGRADTLGNVSGLPVFKQGSDTYEPEKISYNFKTQKAFINNVYTQQGEGFLISEESKRDQEGVMYVRHGKYTTCDASHPHFYLSLTRAKVRPGKDVIFGPAYLVVEDVPLPLAIPYGFFPFSKKYSSGFIMPTYGDELSRGFYLRDGGYYFAINDMIDLQLLGEIYTKGSWGLSTQSNYKKRYRFSGNFFVSYQNTVEGEKNMPDYQKSTSFKVQWTHRQDAKANPTQSFSASVNFATQNYERNNLNSMYNPESYTQSTRTSSVSYSKTFSRIGLTLSGNFNLSQNMRDSTVNITLPSMNISLARFNPFKRKKMAGKERWYEKIALSYTGELSNSIYTKEDQLFKSNLIRDWKNGMSHKIPISANFTIGNYINITPQFSFTDRMYSNRVMKQWDPKTKSEVADTIWGFYNVYDYNMSISANTKLYGFYTPIPKIFGNKIQAIRHVFTPSVSLSYKPDFGAERFGYWDTYIKTDEKGNVSTVTYSPFANGLYGVPSRGKNGSVTMSVSNNIEMKVRTDRDSTGYKKISLIDELGASLSYNMAAATKPWSDLNMNIRIRTPWNYTFSMNAVFATYAYEFDENGNVRVGDRTEWSYGRFGRFQGMSQNLSYTFNNETFRKLFGWGKKEEETEESSLQDGSSENENNDTNLDPEMRAARQGAKRSSDAGVDEDGYLQFQLPWSFSVSYGISMRENTSAKIREKRMRYPYKLTHTLNFSGNLQISAGWNISFSSGYDFNYHRLSMTTASLSRDLHCFSMSASVVLSPYRSYNFTFSANAGALADVLRWKKQSSYSSNIEWY</sequence>
<evidence type="ECO:0000256" key="2">
    <source>
        <dbReference type="SAM" id="SignalP"/>
    </source>
</evidence>
<dbReference type="Proteomes" id="UP001228403">
    <property type="component" value="Unassembled WGS sequence"/>
</dbReference>
<evidence type="ECO:0000313" key="5">
    <source>
        <dbReference type="Proteomes" id="UP001228403"/>
    </source>
</evidence>
<evidence type="ECO:0000259" key="3">
    <source>
        <dbReference type="Pfam" id="PF19838"/>
    </source>
</evidence>
<gene>
    <name evidence="4" type="ORF">QUW02_12060</name>
</gene>
<reference evidence="4 5" key="1">
    <citation type="submission" date="2023-06" db="EMBL/GenBank/DDBJ databases">
        <authorList>
            <person name="Zeman M."/>
            <person name="Kubasova T."/>
            <person name="Jahodarova E."/>
            <person name="Nykrynova M."/>
            <person name="Rychlik I."/>
        </authorList>
    </citation>
    <scope>NUCLEOTIDE SEQUENCE [LARGE SCALE GENOMIC DNA]</scope>
    <source>
        <strain evidence="4 5">ET4</strain>
    </source>
</reference>
<protein>
    <submittedName>
        <fullName evidence="4">LPS assembly protein LptD</fullName>
    </submittedName>
</protein>
<organism evidence="4 5">
    <name type="scientific">Bacteroides eggerthii</name>
    <dbReference type="NCBI Taxonomy" id="28111"/>
    <lineage>
        <taxon>Bacteria</taxon>
        <taxon>Pseudomonadati</taxon>
        <taxon>Bacteroidota</taxon>
        <taxon>Bacteroidia</taxon>
        <taxon>Bacteroidales</taxon>
        <taxon>Bacteroidaceae</taxon>
        <taxon>Bacteroides</taxon>
    </lineage>
</organism>
<feature type="compositionally biased region" description="Polar residues" evidence="1">
    <location>
        <begin position="794"/>
        <end position="807"/>
    </location>
</feature>